<dbReference type="RefSeq" id="WP_272736558.1">
    <property type="nucleotide sequence ID" value="NZ_CP116942.1"/>
</dbReference>
<dbReference type="EMBL" id="CP116942">
    <property type="protein sequence ID" value="WCO67036.1"/>
    <property type="molecule type" value="Genomic_DNA"/>
</dbReference>
<feature type="transmembrane region" description="Helical" evidence="2">
    <location>
        <begin position="220"/>
        <end position="238"/>
    </location>
</feature>
<dbReference type="PANTHER" id="PTHR22911:SF76">
    <property type="entry name" value="EAMA DOMAIN-CONTAINING PROTEIN"/>
    <property type="match status" value="1"/>
</dbReference>
<evidence type="ECO:0000256" key="2">
    <source>
        <dbReference type="SAM" id="Phobius"/>
    </source>
</evidence>
<dbReference type="InterPro" id="IPR037185">
    <property type="entry name" value="EmrE-like"/>
</dbReference>
<dbReference type="GO" id="GO:0016020">
    <property type="term" value="C:membrane"/>
    <property type="evidence" value="ECO:0007669"/>
    <property type="project" value="InterPro"/>
</dbReference>
<organism evidence="4 5">
    <name type="scientific">Iamia majanohamensis</name>
    <dbReference type="NCBI Taxonomy" id="467976"/>
    <lineage>
        <taxon>Bacteria</taxon>
        <taxon>Bacillati</taxon>
        <taxon>Actinomycetota</taxon>
        <taxon>Acidimicrobiia</taxon>
        <taxon>Acidimicrobiales</taxon>
        <taxon>Iamiaceae</taxon>
        <taxon>Iamia</taxon>
    </lineage>
</organism>
<feature type="transmembrane region" description="Helical" evidence="2">
    <location>
        <begin position="130"/>
        <end position="149"/>
    </location>
</feature>
<feature type="domain" description="EamA" evidence="3">
    <location>
        <begin position="162"/>
        <end position="297"/>
    </location>
</feature>
<dbReference type="PANTHER" id="PTHR22911">
    <property type="entry name" value="ACYL-MALONYL CONDENSING ENZYME-RELATED"/>
    <property type="match status" value="1"/>
</dbReference>
<keyword evidence="2" id="KW-0812">Transmembrane</keyword>
<feature type="transmembrane region" description="Helical" evidence="2">
    <location>
        <begin position="192"/>
        <end position="214"/>
    </location>
</feature>
<evidence type="ECO:0000259" key="3">
    <source>
        <dbReference type="Pfam" id="PF00892"/>
    </source>
</evidence>
<gene>
    <name evidence="4" type="ORF">PO878_21330</name>
</gene>
<keyword evidence="2" id="KW-1133">Transmembrane helix</keyword>
<dbReference type="AlphaFoldDB" id="A0AAE9Y7E0"/>
<dbReference type="Pfam" id="PF00892">
    <property type="entry name" value="EamA"/>
    <property type="match status" value="1"/>
</dbReference>
<dbReference type="InterPro" id="IPR000620">
    <property type="entry name" value="EamA_dom"/>
</dbReference>
<comment type="similarity">
    <text evidence="1">Belongs to the EamA transporter family.</text>
</comment>
<keyword evidence="5" id="KW-1185">Reference proteome</keyword>
<protein>
    <submittedName>
        <fullName evidence="4">DMT family transporter</fullName>
    </submittedName>
</protein>
<evidence type="ECO:0000313" key="5">
    <source>
        <dbReference type="Proteomes" id="UP001216390"/>
    </source>
</evidence>
<evidence type="ECO:0000256" key="1">
    <source>
        <dbReference type="ARBA" id="ARBA00007362"/>
    </source>
</evidence>
<sequence length="315" mass="31767">MTARPRPLVLAVVVGTGVVAVSTGALFTRAAYQAAGAGTLGGGLLLALSRMGVTCLLSSGAWARRASRPGPLPPGTRRRTVVAGLLLGLHFATWLPSLAFTSIAASVTLVTTVPIWVALMMWLRGERPSARSAAGIAIAVAGGALVAFGDAGGADAGSNPLLGDALALVAAITFAAHLMLSRSVQQRGLGLWQWTSVVTAIGFLTVLPLGLLVAPGDGPYPLGFWLAAVGLALVPQMVGHSSFTWSVRWLSPTLVSVAILLEPLLSSLGGIVLFDEVPGPLVAVGAVVLVAGVAVTTVAESGTAPTPAEEAVIPT</sequence>
<feature type="transmembrane region" description="Helical" evidence="2">
    <location>
        <begin position="250"/>
        <end position="274"/>
    </location>
</feature>
<proteinExistence type="inferred from homology"/>
<dbReference type="SUPFAM" id="SSF103481">
    <property type="entry name" value="Multidrug resistance efflux transporter EmrE"/>
    <property type="match status" value="2"/>
</dbReference>
<name>A0AAE9Y7E0_9ACTN</name>
<keyword evidence="2" id="KW-0472">Membrane</keyword>
<feature type="transmembrane region" description="Helical" evidence="2">
    <location>
        <begin position="34"/>
        <end position="59"/>
    </location>
</feature>
<dbReference type="KEGG" id="ima:PO878_21330"/>
<reference evidence="4" key="1">
    <citation type="submission" date="2023-01" db="EMBL/GenBank/DDBJ databases">
        <title>The diversity of Class Acidimicrobiia in South China Sea sediment environments and the proposal of Iamia marina sp. nov., a novel species of the genus Iamia.</title>
        <authorList>
            <person name="He Y."/>
            <person name="Tian X."/>
        </authorList>
    </citation>
    <scope>NUCLEOTIDE SEQUENCE</scope>
    <source>
        <strain evidence="4">DSM 19957</strain>
    </source>
</reference>
<feature type="transmembrane region" description="Helical" evidence="2">
    <location>
        <begin position="80"/>
        <end position="97"/>
    </location>
</feature>
<feature type="transmembrane region" description="Helical" evidence="2">
    <location>
        <begin position="280"/>
        <end position="299"/>
    </location>
</feature>
<feature type="transmembrane region" description="Helical" evidence="2">
    <location>
        <begin position="103"/>
        <end position="123"/>
    </location>
</feature>
<feature type="transmembrane region" description="Helical" evidence="2">
    <location>
        <begin position="161"/>
        <end position="180"/>
    </location>
</feature>
<evidence type="ECO:0000313" key="4">
    <source>
        <dbReference type="EMBL" id="WCO67036.1"/>
    </source>
</evidence>
<accession>A0AAE9Y7E0</accession>
<dbReference type="Proteomes" id="UP001216390">
    <property type="component" value="Chromosome"/>
</dbReference>